<evidence type="ECO:0000256" key="9">
    <source>
        <dbReference type="ARBA" id="ARBA00024060"/>
    </source>
</evidence>
<evidence type="ECO:0000256" key="1">
    <source>
        <dbReference type="ARBA" id="ARBA00001911"/>
    </source>
</evidence>
<dbReference type="Pfam" id="PF01761">
    <property type="entry name" value="DHQ_synthase"/>
    <property type="match status" value="1"/>
</dbReference>
<dbReference type="PIRSF" id="PIRSF001455">
    <property type="entry name" value="DHQ_synth"/>
    <property type="match status" value="1"/>
</dbReference>
<keyword evidence="7" id="KW-0170">Cobalt</keyword>
<dbReference type="InterPro" id="IPR030960">
    <property type="entry name" value="DHQS/DOIS_N"/>
</dbReference>
<dbReference type="EMBL" id="CP165735">
    <property type="protein sequence ID" value="XDV71803.1"/>
    <property type="molecule type" value="Genomic_DNA"/>
</dbReference>
<evidence type="ECO:0000259" key="11">
    <source>
        <dbReference type="Pfam" id="PF01761"/>
    </source>
</evidence>
<dbReference type="RefSeq" id="WP_280625473.1">
    <property type="nucleotide sequence ID" value="NZ_CP165735.1"/>
</dbReference>
<evidence type="ECO:0000259" key="12">
    <source>
        <dbReference type="Pfam" id="PF24621"/>
    </source>
</evidence>
<comment type="cofactor">
    <cofactor evidence="1">
        <name>NAD(+)</name>
        <dbReference type="ChEBI" id="CHEBI:57540"/>
    </cofactor>
</comment>
<dbReference type="GO" id="GO:0017000">
    <property type="term" value="P:antibiotic biosynthetic process"/>
    <property type="evidence" value="ECO:0007669"/>
    <property type="project" value="InterPro"/>
</dbReference>
<protein>
    <recommendedName>
        <fullName evidence="10">2-epi-5-epi-valiolone synthase</fullName>
        <ecNumber evidence="9">4.2.3.152</ecNumber>
    </recommendedName>
</protein>
<evidence type="ECO:0000256" key="6">
    <source>
        <dbReference type="ARBA" id="ARBA00023239"/>
    </source>
</evidence>
<dbReference type="InterPro" id="IPR030963">
    <property type="entry name" value="DHQ_synth_fam"/>
</dbReference>
<evidence type="ECO:0000256" key="4">
    <source>
        <dbReference type="ARBA" id="ARBA00022741"/>
    </source>
</evidence>
<dbReference type="InterPro" id="IPR050071">
    <property type="entry name" value="Dehydroquinate_synthase"/>
</dbReference>
<proteinExistence type="predicted"/>
<dbReference type="SUPFAM" id="SSF56796">
    <property type="entry name" value="Dehydroquinate synthase-like"/>
    <property type="match status" value="1"/>
</dbReference>
<dbReference type="GO" id="GO:0000166">
    <property type="term" value="F:nucleotide binding"/>
    <property type="evidence" value="ECO:0007669"/>
    <property type="project" value="UniProtKB-KW"/>
</dbReference>
<dbReference type="GO" id="GO:0046872">
    <property type="term" value="F:metal ion binding"/>
    <property type="evidence" value="ECO:0007669"/>
    <property type="project" value="UniProtKB-KW"/>
</dbReference>
<dbReference type="GO" id="GO:0009073">
    <property type="term" value="P:aromatic amino acid family biosynthetic process"/>
    <property type="evidence" value="ECO:0007669"/>
    <property type="project" value="InterPro"/>
</dbReference>
<feature type="domain" description="3-dehydroquinate synthase N-terminal" evidence="11">
    <location>
        <begin position="73"/>
        <end position="186"/>
    </location>
</feature>
<dbReference type="Gene3D" id="1.20.1090.10">
    <property type="entry name" value="Dehydroquinate synthase-like - alpha domain"/>
    <property type="match status" value="1"/>
</dbReference>
<evidence type="ECO:0000256" key="7">
    <source>
        <dbReference type="ARBA" id="ARBA00023285"/>
    </source>
</evidence>
<dbReference type="CDD" id="cd08199">
    <property type="entry name" value="EEVS"/>
    <property type="match status" value="1"/>
</dbReference>
<gene>
    <name evidence="13" type="ORF">ABQM86_01000</name>
</gene>
<dbReference type="Gene3D" id="3.40.50.1970">
    <property type="match status" value="1"/>
</dbReference>
<dbReference type="PANTHER" id="PTHR43622">
    <property type="entry name" value="3-DEHYDROQUINATE SYNTHASE"/>
    <property type="match status" value="1"/>
</dbReference>
<evidence type="ECO:0000313" key="13">
    <source>
        <dbReference type="EMBL" id="XDV71803.1"/>
    </source>
</evidence>
<sequence length="381" mass="41606">MTTINRAWTVSAQQDVQYSVETTFDILDPANPTLVDGEHGARRLIVTDTTVNDLYGEKIRAYAAANLSEYKILVLPHGETNKRWSAVETVLEAIETFKLDRRREPVIAIGGGVLTDIVGFACSIYRRNTPFVRVPTTLIGIVDASVGVKTGVNFQTGKNKIGTYFAASRNLLDTSFLSSLDPRHVSNGLAEILKIALVKDEELFALLEEHGAAALSGRFQQHTEAEQQIIDKAITGMLEELEPNLWEQTLERLVDYGHTFSPTVEMTALPELLHGEAVCLDMALTTAISVHRGLVTVDEASRIFSVMRALGLPVTHPSMNVDVLVTALIDTTRHRNGLQRLPLPTGIGAATFINDLTPGDIEAALNILTGAVNRELERSAA</sequence>
<dbReference type="InterPro" id="IPR035872">
    <property type="entry name" value="EEVS-like"/>
</dbReference>
<comment type="catalytic activity">
    <reaction evidence="8">
        <text>D-sedoheptulose 7-phosphate = 2-epi-5-epi-valiolone + phosphate</text>
        <dbReference type="Rhea" id="RHEA:44184"/>
        <dbReference type="ChEBI" id="CHEBI:43474"/>
        <dbReference type="ChEBI" id="CHEBI:57483"/>
        <dbReference type="ChEBI" id="CHEBI:84187"/>
        <dbReference type="EC" id="4.2.3.152"/>
    </reaction>
</comment>
<keyword evidence="6 13" id="KW-0456">Lyase</keyword>
<keyword evidence="3" id="KW-0479">Metal-binding</keyword>
<organism evidence="13">
    <name type="scientific">Paenarthrobacter sp. AMU7</name>
    <dbReference type="NCBI Taxonomy" id="3162492"/>
    <lineage>
        <taxon>Bacteria</taxon>
        <taxon>Bacillati</taxon>
        <taxon>Actinomycetota</taxon>
        <taxon>Actinomycetes</taxon>
        <taxon>Micrococcales</taxon>
        <taxon>Micrococcaceae</taxon>
        <taxon>Paenarthrobacter</taxon>
    </lineage>
</organism>
<evidence type="ECO:0000256" key="3">
    <source>
        <dbReference type="ARBA" id="ARBA00022723"/>
    </source>
</evidence>
<dbReference type="PANTHER" id="PTHR43622:SF3">
    <property type="entry name" value="2-EPI-5-EPI-VALIOLONE SYNTHASE"/>
    <property type="match status" value="1"/>
</dbReference>
<reference evidence="13" key="1">
    <citation type="submission" date="2024-07" db="EMBL/GenBank/DDBJ databases">
        <authorList>
            <person name="Li J."/>
            <person name="Wei H."/>
            <person name="Ma J."/>
        </authorList>
    </citation>
    <scope>NUCLEOTIDE SEQUENCE</scope>
    <source>
        <strain evidence="13">AMU7</strain>
    </source>
</reference>
<name>A0AB39YPJ9_9MICC</name>
<feature type="domain" description="3-dehydroquinate synthase C-terminal" evidence="12">
    <location>
        <begin position="188"/>
        <end position="328"/>
    </location>
</feature>
<keyword evidence="4" id="KW-0547">Nucleotide-binding</keyword>
<evidence type="ECO:0000256" key="10">
    <source>
        <dbReference type="ARBA" id="ARBA00024092"/>
    </source>
</evidence>
<dbReference type="InterPro" id="IPR056179">
    <property type="entry name" value="DHQS_C"/>
</dbReference>
<evidence type="ECO:0000256" key="2">
    <source>
        <dbReference type="ARBA" id="ARBA00001941"/>
    </source>
</evidence>
<evidence type="ECO:0000256" key="5">
    <source>
        <dbReference type="ARBA" id="ARBA00023027"/>
    </source>
</evidence>
<comment type="cofactor">
    <cofactor evidence="2">
        <name>Co(2+)</name>
        <dbReference type="ChEBI" id="CHEBI:48828"/>
    </cofactor>
</comment>
<dbReference type="EC" id="4.2.3.152" evidence="9"/>
<dbReference type="AlphaFoldDB" id="A0AB39YPJ9"/>
<dbReference type="Pfam" id="PF24621">
    <property type="entry name" value="DHQS_C"/>
    <property type="match status" value="1"/>
</dbReference>
<evidence type="ECO:0000256" key="8">
    <source>
        <dbReference type="ARBA" id="ARBA00023993"/>
    </source>
</evidence>
<dbReference type="GO" id="GO:0003856">
    <property type="term" value="F:3-dehydroquinate synthase activity"/>
    <property type="evidence" value="ECO:0007669"/>
    <property type="project" value="TreeGrafter"/>
</dbReference>
<keyword evidence="5" id="KW-0520">NAD</keyword>
<accession>A0AB39YPJ9</accession>